<organism evidence="1 2">
    <name type="scientific">Paracoccus caeni</name>
    <dbReference type="NCBI Taxonomy" id="657651"/>
    <lineage>
        <taxon>Bacteria</taxon>
        <taxon>Pseudomonadati</taxon>
        <taxon>Pseudomonadota</taxon>
        <taxon>Alphaproteobacteria</taxon>
        <taxon>Rhodobacterales</taxon>
        <taxon>Paracoccaceae</taxon>
        <taxon>Paracoccus</taxon>
    </lineage>
</organism>
<evidence type="ECO:0000313" key="2">
    <source>
        <dbReference type="Proteomes" id="UP000640485"/>
    </source>
</evidence>
<sequence length="137" mass="14996">MIDDNPPFQPFGFTIPISSTGRRIWPPGFKKFIIEKLDAGELTVQQIEQEGQIARSLIYKWQAKRGADDAAERPINPFAQVCIEDAPIGSAAPAGLPSSADIRCIHVHGAVSNLVLPTDYPIENLIQLVRAMESPTC</sequence>
<keyword evidence="2" id="KW-1185">Reference proteome</keyword>
<dbReference type="SUPFAM" id="SSF48295">
    <property type="entry name" value="TrpR-like"/>
    <property type="match status" value="1"/>
</dbReference>
<proteinExistence type="predicted"/>
<reference evidence="1" key="1">
    <citation type="submission" date="2021-01" db="EMBL/GenBank/DDBJ databases">
        <title>Paracoccus amoyensis sp. nov., isolated from the surface seawater along the coast of Xiamen Island, China.</title>
        <authorList>
            <person name="Lyu L."/>
        </authorList>
    </citation>
    <scope>NUCLEOTIDE SEQUENCE</scope>
    <source>
        <strain evidence="1">MJ17</strain>
    </source>
</reference>
<dbReference type="EMBL" id="JAEPRQ010000010">
    <property type="protein sequence ID" value="MBK4217965.1"/>
    <property type="molecule type" value="Genomic_DNA"/>
</dbReference>
<evidence type="ECO:0008006" key="3">
    <source>
        <dbReference type="Google" id="ProtNLM"/>
    </source>
</evidence>
<gene>
    <name evidence="1" type="ORF">JJJ17_18715</name>
</gene>
<dbReference type="Proteomes" id="UP000640485">
    <property type="component" value="Unassembled WGS sequence"/>
</dbReference>
<dbReference type="AlphaFoldDB" id="A0A934W1F4"/>
<dbReference type="GO" id="GO:0043565">
    <property type="term" value="F:sequence-specific DNA binding"/>
    <property type="evidence" value="ECO:0007669"/>
    <property type="project" value="InterPro"/>
</dbReference>
<protein>
    <recommendedName>
        <fullName evidence="3">Transposase</fullName>
    </recommendedName>
</protein>
<evidence type="ECO:0000313" key="1">
    <source>
        <dbReference type="EMBL" id="MBK4217965.1"/>
    </source>
</evidence>
<comment type="caution">
    <text evidence="1">The sequence shown here is derived from an EMBL/GenBank/DDBJ whole genome shotgun (WGS) entry which is preliminary data.</text>
</comment>
<dbReference type="InterPro" id="IPR010921">
    <property type="entry name" value="Trp_repressor/repl_initiator"/>
</dbReference>
<accession>A0A934W1F4</accession>
<name>A0A934W1F4_9RHOB</name>
<dbReference type="RefSeq" id="WP_200689196.1">
    <property type="nucleotide sequence ID" value="NZ_JAEPRQ010000010.1"/>
</dbReference>